<dbReference type="Pfam" id="PF05667">
    <property type="entry name" value="CCDC22_CC"/>
    <property type="match status" value="1"/>
</dbReference>
<dbReference type="Pfam" id="PF21674">
    <property type="entry name" value="CCDC22_N"/>
    <property type="match status" value="1"/>
</dbReference>
<organism evidence="6 7">
    <name type="scientific">Acrasis kona</name>
    <dbReference type="NCBI Taxonomy" id="1008807"/>
    <lineage>
        <taxon>Eukaryota</taxon>
        <taxon>Discoba</taxon>
        <taxon>Heterolobosea</taxon>
        <taxon>Tetramitia</taxon>
        <taxon>Eutetramitia</taxon>
        <taxon>Acrasidae</taxon>
        <taxon>Acrasis</taxon>
    </lineage>
</organism>
<protein>
    <submittedName>
        <fullName evidence="6">Coiled-coil domain-containing protein</fullName>
    </submittedName>
</protein>
<dbReference type="InterPro" id="IPR048349">
    <property type="entry name" value="CCDC22_N"/>
</dbReference>
<feature type="domain" description="CCDC22 coiled-coil" evidence="4">
    <location>
        <begin position="186"/>
        <end position="591"/>
    </location>
</feature>
<dbReference type="PANTHER" id="PTHR15668">
    <property type="entry name" value="JM1 PROTEIN"/>
    <property type="match status" value="1"/>
</dbReference>
<keyword evidence="2" id="KW-0175">Coiled coil</keyword>
<reference evidence="6 7" key="1">
    <citation type="submission" date="2024-03" db="EMBL/GenBank/DDBJ databases">
        <title>The Acrasis kona genome and developmental transcriptomes reveal deep origins of eukaryotic multicellular pathways.</title>
        <authorList>
            <person name="Sheikh S."/>
            <person name="Fu C.-J."/>
            <person name="Brown M.W."/>
            <person name="Baldauf S.L."/>
        </authorList>
    </citation>
    <scope>NUCLEOTIDE SEQUENCE [LARGE SCALE GENOMIC DNA]</scope>
    <source>
        <strain evidence="6 7">ATCC MYA-3509</strain>
    </source>
</reference>
<sequence length="624" mass="71258">MSRSNLSEVDSIILVQLKQIGIDLRDNNGKEVTSLAQFDKVLLYRAAVACVKSAGASLQRSFDEIPDEIPGEMSQCFRELGFRQQISFDQFLYPTEKDVRAMLSWLAQQAKPAEDSEAQPEVLDTVHSTDRRVRDALTHLNRTTWTMNPFLKFLKGNPHLPKPGRLVARDLEFARKGTFATDVVQQSAREFASSVLEDNAARLAHSAILDDIYIQEDAMDAASRKEADQKRSAQLMKKVADVLRSTHGAHSSDNTQQHVRMSNLSDLLLPPGASIHSNFVNRIKFETDQSVSTPLQPPASTLNNSESSSVEDNASKQEQKEQERLEEIEKYDSAISKLTDAMHHFETESNRLEQALKSHESDLQLEKTKKTSLESQYKVDGQVESLLQDQNKIREIQNICEKSRQNLIKLGQEWERHRTTFVNRIRQLKLDQADKLASTKDLLARAKRNREDMKKLIVEVKEKEALVQALEQERNNIPQGAEQARSQYIVRIMEIGKSVDKQKFEMNKILLENGQEHSQVVTLTQSLQRTFRETEDLIYKEAQKGDESSKQAYRHLSEMRNLFEGLIQGVNDTGNTLNLIRDLDNNIEDLSHDKAVLSIDQLVQDLNIIRNENQQLIEQLKQFT</sequence>
<dbReference type="Proteomes" id="UP001431209">
    <property type="component" value="Unassembled WGS sequence"/>
</dbReference>
<dbReference type="InterPro" id="IPR008530">
    <property type="entry name" value="CCDC22"/>
</dbReference>
<feature type="coiled-coil region" evidence="2">
    <location>
        <begin position="436"/>
        <end position="473"/>
    </location>
</feature>
<evidence type="ECO:0000259" key="5">
    <source>
        <dbReference type="Pfam" id="PF21674"/>
    </source>
</evidence>
<feature type="compositionally biased region" description="Polar residues" evidence="3">
    <location>
        <begin position="290"/>
        <end position="312"/>
    </location>
</feature>
<dbReference type="AlphaFoldDB" id="A0AAW2ZF89"/>
<dbReference type="EMBL" id="JAOPGA020001330">
    <property type="protein sequence ID" value="KAL0487319.1"/>
    <property type="molecule type" value="Genomic_DNA"/>
</dbReference>
<keyword evidence="7" id="KW-1185">Reference proteome</keyword>
<evidence type="ECO:0000256" key="3">
    <source>
        <dbReference type="SAM" id="MobiDB-lite"/>
    </source>
</evidence>
<proteinExistence type="inferred from homology"/>
<evidence type="ECO:0000313" key="7">
    <source>
        <dbReference type="Proteomes" id="UP001431209"/>
    </source>
</evidence>
<evidence type="ECO:0000259" key="4">
    <source>
        <dbReference type="Pfam" id="PF05667"/>
    </source>
</evidence>
<accession>A0AAW2ZF89</accession>
<comment type="similarity">
    <text evidence="1">Belongs to the CCDC22 family.</text>
</comment>
<feature type="domain" description="CCDC22 N-terminal" evidence="5">
    <location>
        <begin position="7"/>
        <end position="108"/>
    </location>
</feature>
<feature type="coiled-coil region" evidence="2">
    <location>
        <begin position="335"/>
        <end position="376"/>
    </location>
</feature>
<dbReference type="InterPro" id="IPR048348">
    <property type="entry name" value="CCDC22_CC"/>
</dbReference>
<feature type="region of interest" description="Disordered" evidence="3">
    <location>
        <begin position="290"/>
        <end position="325"/>
    </location>
</feature>
<evidence type="ECO:0000313" key="6">
    <source>
        <dbReference type="EMBL" id="KAL0487319.1"/>
    </source>
</evidence>
<dbReference type="GO" id="GO:2000060">
    <property type="term" value="P:positive regulation of ubiquitin-dependent protein catabolic process"/>
    <property type="evidence" value="ECO:0007669"/>
    <property type="project" value="TreeGrafter"/>
</dbReference>
<gene>
    <name evidence="6" type="ORF">AKO1_012187</name>
</gene>
<evidence type="ECO:0000256" key="2">
    <source>
        <dbReference type="SAM" id="Coils"/>
    </source>
</evidence>
<comment type="caution">
    <text evidence="6">The sequence shown here is derived from an EMBL/GenBank/DDBJ whole genome shotgun (WGS) entry which is preliminary data.</text>
</comment>
<dbReference type="PANTHER" id="PTHR15668:SF4">
    <property type="entry name" value="COILED-COIL DOMAIN-CONTAINING PROTEIN 22"/>
    <property type="match status" value="1"/>
</dbReference>
<evidence type="ECO:0000256" key="1">
    <source>
        <dbReference type="ARBA" id="ARBA00006438"/>
    </source>
</evidence>
<dbReference type="GO" id="GO:0097602">
    <property type="term" value="F:cullin family protein binding"/>
    <property type="evidence" value="ECO:0007669"/>
    <property type="project" value="TreeGrafter"/>
</dbReference>
<feature type="compositionally biased region" description="Basic and acidic residues" evidence="3">
    <location>
        <begin position="313"/>
        <end position="325"/>
    </location>
</feature>
<name>A0AAW2ZF89_9EUKA</name>